<dbReference type="Gene3D" id="1.10.720.30">
    <property type="entry name" value="SAP domain"/>
    <property type="match status" value="1"/>
</dbReference>
<dbReference type="WBParaSite" id="ACOC_0001196701-mRNA-1">
    <property type="protein sequence ID" value="ACOC_0001196701-mRNA-1"/>
    <property type="gene ID" value="ACOC_0001196701"/>
</dbReference>
<dbReference type="InterPro" id="IPR036361">
    <property type="entry name" value="SAP_dom_sf"/>
</dbReference>
<dbReference type="AlphaFoldDB" id="A0A158PLZ4"/>
<protein>
    <submittedName>
        <fullName evidence="12">SAP domain-containing protein</fullName>
    </submittedName>
</protein>
<feature type="region of interest" description="Disordered" evidence="8">
    <location>
        <begin position="276"/>
        <end position="309"/>
    </location>
</feature>
<dbReference type="SMART" id="SM00707">
    <property type="entry name" value="RPEL"/>
    <property type="match status" value="2"/>
</dbReference>
<feature type="repeat" description="RPEL" evidence="7">
    <location>
        <begin position="86"/>
        <end position="111"/>
    </location>
</feature>
<evidence type="ECO:0000313" key="10">
    <source>
        <dbReference type="EMBL" id="VDM63553.1"/>
    </source>
</evidence>
<reference evidence="12" key="1">
    <citation type="submission" date="2016-04" db="UniProtKB">
        <authorList>
            <consortium name="WormBaseParasite"/>
        </authorList>
    </citation>
    <scope>IDENTIFICATION</scope>
</reference>
<evidence type="ECO:0000259" key="9">
    <source>
        <dbReference type="PROSITE" id="PS50800"/>
    </source>
</evidence>
<gene>
    <name evidence="10" type="ORF">ACOC_LOCUS11968</name>
</gene>
<keyword evidence="6" id="KW-0539">Nucleus</keyword>
<feature type="compositionally biased region" description="Polar residues" evidence="8">
    <location>
        <begin position="218"/>
        <end position="234"/>
    </location>
</feature>
<dbReference type="Gene3D" id="6.10.150.10">
    <property type="match status" value="1"/>
</dbReference>
<evidence type="ECO:0000313" key="11">
    <source>
        <dbReference type="Proteomes" id="UP000267027"/>
    </source>
</evidence>
<dbReference type="GO" id="GO:0045944">
    <property type="term" value="P:positive regulation of transcription by RNA polymerase II"/>
    <property type="evidence" value="ECO:0007669"/>
    <property type="project" value="TreeGrafter"/>
</dbReference>
<evidence type="ECO:0000256" key="7">
    <source>
        <dbReference type="PROSITE-ProRule" id="PRU00401"/>
    </source>
</evidence>
<evidence type="ECO:0000256" key="3">
    <source>
        <dbReference type="ARBA" id="ARBA00023015"/>
    </source>
</evidence>
<dbReference type="SMART" id="SM00513">
    <property type="entry name" value="SAP"/>
    <property type="match status" value="1"/>
</dbReference>
<evidence type="ECO:0000256" key="1">
    <source>
        <dbReference type="ARBA" id="ARBA00004123"/>
    </source>
</evidence>
<keyword evidence="11" id="KW-1185">Reference proteome</keyword>
<reference evidence="10 11" key="2">
    <citation type="submission" date="2018-11" db="EMBL/GenBank/DDBJ databases">
        <authorList>
            <consortium name="Pathogen Informatics"/>
        </authorList>
    </citation>
    <scope>NUCLEOTIDE SEQUENCE [LARGE SCALE GENOMIC DNA]</scope>
    <source>
        <strain evidence="10 11">Costa Rica</strain>
    </source>
</reference>
<dbReference type="GO" id="GO:0005634">
    <property type="term" value="C:nucleus"/>
    <property type="evidence" value="ECO:0007669"/>
    <property type="project" value="UniProtKB-SubCell"/>
</dbReference>
<evidence type="ECO:0000256" key="2">
    <source>
        <dbReference type="ARBA" id="ARBA00022737"/>
    </source>
</evidence>
<keyword evidence="3" id="KW-0805">Transcription regulation</keyword>
<sequence length="573" mass="63719">MPSETKFETKQIASVATGNVHKADENYDMNDRIWWATARGEQLRKKIEQRPSRERLLNQHILLSDGRVAPLIEQRARLLRQDRIRRNLSRKLESRPGPLELVTRKILQADADLEQAIEEGRVLFQPTSEYVERKESEMPSPLSTDMEIVSQAAIRVQNKPVNVLSNKGLIRKKSTPYKQCDPLPLRAKTKAPDSREDDEVTVIAEVRSPVEEDEQMQYDMQPTSRTSSPPTQVTIRRLSDYKVQELKNECKKRQLPVSGAKPQLLERLRPFEKAILGASPSPTPEPAQLSNSSSSSTTSNTSQEGQQPPAQEILEPTMQTGPAACQLQAPAQVPEYPTEQIRSTVGISDYLGRPVVLQLSPQLVQLTDSKGTPVGVASVQYIPGSSHPVMLSYHTRATPQPNTSQPIASIQPETASTNIQRRVAHILPLQQGPLSAHTQQTVITNVPSLTQPRIVQATQVVQKQNDNTFRFAQMGSGGQVFVWLVENSRYFQFTVAPSTDRVPNKSAPIVVKTADHAGTPPTSLASSKPSIANIAEISRSSVFSASYFIFCLIKVIITFYRSTIFSANHDWST</sequence>
<dbReference type="OrthoDB" id="197676at2759"/>
<evidence type="ECO:0000256" key="6">
    <source>
        <dbReference type="ARBA" id="ARBA00023242"/>
    </source>
</evidence>
<organism evidence="12">
    <name type="scientific">Angiostrongylus costaricensis</name>
    <name type="common">Nematode worm</name>
    <dbReference type="NCBI Taxonomy" id="334426"/>
    <lineage>
        <taxon>Eukaryota</taxon>
        <taxon>Metazoa</taxon>
        <taxon>Ecdysozoa</taxon>
        <taxon>Nematoda</taxon>
        <taxon>Chromadorea</taxon>
        <taxon>Rhabditida</taxon>
        <taxon>Rhabditina</taxon>
        <taxon>Rhabditomorpha</taxon>
        <taxon>Strongyloidea</taxon>
        <taxon>Metastrongylidae</taxon>
        <taxon>Angiostrongylus</taxon>
    </lineage>
</organism>
<name>A0A158PLZ4_ANGCS</name>
<accession>A0A158PLZ4</accession>
<feature type="region of interest" description="Disordered" evidence="8">
    <location>
        <begin position="180"/>
        <end position="199"/>
    </location>
</feature>
<dbReference type="EMBL" id="UYYA01004848">
    <property type="protein sequence ID" value="VDM63553.1"/>
    <property type="molecule type" value="Genomic_DNA"/>
</dbReference>
<keyword evidence="5" id="KW-0804">Transcription</keyword>
<dbReference type="InterPro" id="IPR043451">
    <property type="entry name" value="Myocardin-like"/>
</dbReference>
<evidence type="ECO:0000256" key="8">
    <source>
        <dbReference type="SAM" id="MobiDB-lite"/>
    </source>
</evidence>
<dbReference type="Pfam" id="PF02037">
    <property type="entry name" value="SAP"/>
    <property type="match status" value="1"/>
</dbReference>
<dbReference type="Proteomes" id="UP000267027">
    <property type="component" value="Unassembled WGS sequence"/>
</dbReference>
<feature type="repeat" description="RPEL" evidence="7">
    <location>
        <begin position="41"/>
        <end position="66"/>
    </location>
</feature>
<dbReference type="InterPro" id="IPR003034">
    <property type="entry name" value="SAP_dom"/>
</dbReference>
<feature type="region of interest" description="Disordered" evidence="8">
    <location>
        <begin position="208"/>
        <end position="234"/>
    </location>
</feature>
<proteinExistence type="predicted"/>
<dbReference type="InterPro" id="IPR004018">
    <property type="entry name" value="RPEL_repeat"/>
</dbReference>
<evidence type="ECO:0000313" key="12">
    <source>
        <dbReference type="WBParaSite" id="ACOC_0001196701-mRNA-1"/>
    </source>
</evidence>
<evidence type="ECO:0000256" key="4">
    <source>
        <dbReference type="ARBA" id="ARBA00023054"/>
    </source>
</evidence>
<dbReference type="PROSITE" id="PS50800">
    <property type="entry name" value="SAP"/>
    <property type="match status" value="1"/>
</dbReference>
<feature type="domain" description="SAP" evidence="9">
    <location>
        <begin position="238"/>
        <end position="272"/>
    </location>
</feature>
<dbReference type="PROSITE" id="PS51073">
    <property type="entry name" value="RPEL"/>
    <property type="match status" value="2"/>
</dbReference>
<keyword evidence="4" id="KW-0175">Coiled coil</keyword>
<comment type="subcellular location">
    <subcellularLocation>
        <location evidence="1">Nucleus</location>
    </subcellularLocation>
</comment>
<dbReference type="GO" id="GO:0003713">
    <property type="term" value="F:transcription coactivator activity"/>
    <property type="evidence" value="ECO:0007669"/>
    <property type="project" value="TreeGrafter"/>
</dbReference>
<keyword evidence="2" id="KW-0677">Repeat</keyword>
<dbReference type="STRING" id="334426.A0A158PLZ4"/>
<dbReference type="PANTHER" id="PTHR22793">
    <property type="entry name" value="MYOCARDIN-RELATED TRANSCRIPTION FACTOR-RELATED"/>
    <property type="match status" value="1"/>
</dbReference>
<feature type="compositionally biased region" description="Low complexity" evidence="8">
    <location>
        <begin position="290"/>
        <end position="302"/>
    </location>
</feature>
<dbReference type="PANTHER" id="PTHR22793:SF12">
    <property type="entry name" value="MYOCARDIN-RELATED TRANSCRIPTION FACTOR, ISOFORM H"/>
    <property type="match status" value="1"/>
</dbReference>
<dbReference type="SUPFAM" id="SSF68906">
    <property type="entry name" value="SAP domain"/>
    <property type="match status" value="1"/>
</dbReference>
<evidence type="ECO:0000256" key="5">
    <source>
        <dbReference type="ARBA" id="ARBA00023163"/>
    </source>
</evidence>